<evidence type="ECO:0000313" key="9">
    <source>
        <dbReference type="EMBL" id="KIX10418.1"/>
    </source>
</evidence>
<keyword evidence="5 7" id="KW-0472">Membrane</keyword>
<dbReference type="HOGENOM" id="CLU_016053_1_0_1"/>
<dbReference type="RefSeq" id="XP_013277554.1">
    <property type="nucleotide sequence ID" value="XM_013422100.1"/>
</dbReference>
<dbReference type="VEuPathDB" id="FungiDB:Z518_01500"/>
<feature type="transmembrane region" description="Helical" evidence="7">
    <location>
        <begin position="353"/>
        <end position="373"/>
    </location>
</feature>
<feature type="region of interest" description="Disordered" evidence="6">
    <location>
        <begin position="101"/>
        <end position="135"/>
    </location>
</feature>
<proteinExistence type="inferred from homology"/>
<dbReference type="EMBL" id="KN847475">
    <property type="protein sequence ID" value="KIX10418.1"/>
    <property type="molecule type" value="Genomic_DNA"/>
</dbReference>
<evidence type="ECO:0000313" key="10">
    <source>
        <dbReference type="Proteomes" id="UP000053617"/>
    </source>
</evidence>
<keyword evidence="4 7" id="KW-1133">Transmembrane helix</keyword>
<reference evidence="9 10" key="1">
    <citation type="submission" date="2015-01" db="EMBL/GenBank/DDBJ databases">
        <title>The Genome Sequence of Rhinocladiella mackenzie CBS 650.93.</title>
        <authorList>
            <consortium name="The Broad Institute Genomics Platform"/>
            <person name="Cuomo C."/>
            <person name="de Hoog S."/>
            <person name="Gorbushina A."/>
            <person name="Stielow B."/>
            <person name="Teixiera M."/>
            <person name="Abouelleil A."/>
            <person name="Chapman S.B."/>
            <person name="Priest M."/>
            <person name="Young S.K."/>
            <person name="Wortman J."/>
            <person name="Nusbaum C."/>
            <person name="Birren B."/>
        </authorList>
    </citation>
    <scope>NUCLEOTIDE SEQUENCE [LARGE SCALE GENOMIC DNA]</scope>
    <source>
        <strain evidence="9 10">CBS 650.93</strain>
    </source>
</reference>
<dbReference type="Proteomes" id="UP000053617">
    <property type="component" value="Unassembled WGS sequence"/>
</dbReference>
<evidence type="ECO:0000256" key="2">
    <source>
        <dbReference type="ARBA" id="ARBA00008066"/>
    </source>
</evidence>
<dbReference type="GO" id="GO:0016020">
    <property type="term" value="C:membrane"/>
    <property type="evidence" value="ECO:0007669"/>
    <property type="project" value="UniProtKB-SubCell"/>
</dbReference>
<sequence>MAGIISAANIGGIVDLRSGDEADAIGTNNEHHASVSHLVGPPDLHGHRTIYLDTSIQFEDYHYWANRSREVEKHIKVGNLGFAGIFNLLIGRKAETQIVQTPAQGNNPPDAASSNDEKHPVDEKGISSPQTDRWGIAETEWEQAQRATRTATWGSIFYLITTDILGPTNVPWAISQMGYGPGAALYTSFGLMAAYSGMQLWKIFIGLDSTRYPMRNYGDVAFRIFGSWARIGVNVLQSFQFFLNICLLIESNGQGLAQMAAGKDGNGFLCFVVAELVFMLLGFVFGQIRTLQRLSFLANIAIWLNVIVIITTMAVVYEYPPNYDAALNTYGTPRGPIRTSSYWPEGTDLKDRINGLMNCVFAYGGATLFNELMAEMRRPYDFWKGFILAEIFIFCCYIISGMVVYSAQGQFTYNPAYQGYAYSYQTLGNAISFITGLIAALLYGNIGVKVFYSAVLRDVFKFPPLDHKTGKWIWVVIGKFFFDMLLVWHIVRHGVDEKTSTVPIYWGLAFIIAAAIPQISNLTSFVGALCILQFSYTFPPLLIVGFNVQKDAMLPEEEFNPITGQVKRVDSGIKRWIRGYKKKLAINTFDLLYSLAALGTAGLGLYASITGMHDAFESTSITPFSCKNPAG</sequence>
<feature type="transmembrane region" description="Helical" evidence="7">
    <location>
        <begin position="385"/>
        <end position="407"/>
    </location>
</feature>
<feature type="transmembrane region" description="Helical" evidence="7">
    <location>
        <begin position="427"/>
        <end position="452"/>
    </location>
</feature>
<feature type="transmembrane region" description="Helical" evidence="7">
    <location>
        <begin position="584"/>
        <end position="609"/>
    </location>
</feature>
<dbReference type="GO" id="GO:0015179">
    <property type="term" value="F:L-amino acid transmembrane transporter activity"/>
    <property type="evidence" value="ECO:0007669"/>
    <property type="project" value="TreeGrafter"/>
</dbReference>
<evidence type="ECO:0000256" key="1">
    <source>
        <dbReference type="ARBA" id="ARBA00004141"/>
    </source>
</evidence>
<dbReference type="STRING" id="1442369.A0A0D2HIB6"/>
<dbReference type="AlphaFoldDB" id="A0A0D2HIB6"/>
<feature type="transmembrane region" description="Helical" evidence="7">
    <location>
        <begin position="296"/>
        <end position="317"/>
    </location>
</feature>
<feature type="domain" description="Amino acid transporter transmembrane" evidence="8">
    <location>
        <begin position="150"/>
        <end position="542"/>
    </location>
</feature>
<keyword evidence="10" id="KW-1185">Reference proteome</keyword>
<feature type="transmembrane region" description="Helical" evidence="7">
    <location>
        <begin position="266"/>
        <end position="284"/>
    </location>
</feature>
<evidence type="ECO:0000256" key="7">
    <source>
        <dbReference type="SAM" id="Phobius"/>
    </source>
</evidence>
<dbReference type="OrthoDB" id="40134at2759"/>
<comment type="subcellular location">
    <subcellularLocation>
        <location evidence="1">Membrane</location>
        <topology evidence="1">Multi-pass membrane protein</topology>
    </subcellularLocation>
</comment>
<name>A0A0D2HIB6_9EURO</name>
<feature type="transmembrane region" description="Helical" evidence="7">
    <location>
        <begin position="472"/>
        <end position="491"/>
    </location>
</feature>
<evidence type="ECO:0000256" key="6">
    <source>
        <dbReference type="SAM" id="MobiDB-lite"/>
    </source>
</evidence>
<dbReference type="GeneID" id="25289571"/>
<accession>A0A0D2HIB6</accession>
<dbReference type="InterPro" id="IPR013057">
    <property type="entry name" value="AA_transpt_TM"/>
</dbReference>
<gene>
    <name evidence="9" type="ORF">Z518_01500</name>
</gene>
<protein>
    <recommendedName>
        <fullName evidence="8">Amino acid transporter transmembrane domain-containing protein</fullName>
    </recommendedName>
</protein>
<feature type="transmembrane region" description="Helical" evidence="7">
    <location>
        <begin position="503"/>
        <end position="532"/>
    </location>
</feature>
<evidence type="ECO:0000259" key="8">
    <source>
        <dbReference type="Pfam" id="PF01490"/>
    </source>
</evidence>
<dbReference type="PANTHER" id="PTHR22950">
    <property type="entry name" value="AMINO ACID TRANSPORTER"/>
    <property type="match status" value="1"/>
</dbReference>
<evidence type="ECO:0000256" key="5">
    <source>
        <dbReference type="ARBA" id="ARBA00023136"/>
    </source>
</evidence>
<comment type="similarity">
    <text evidence="2">Belongs to the amino acid/polyamine transporter 2 family.</text>
</comment>
<dbReference type="PANTHER" id="PTHR22950:SF461">
    <property type="entry name" value="AMINO ACID TRANSPORTER TRANSMEMBRANE DOMAIN-CONTAINING PROTEIN"/>
    <property type="match status" value="1"/>
</dbReference>
<evidence type="ECO:0000256" key="4">
    <source>
        <dbReference type="ARBA" id="ARBA00022989"/>
    </source>
</evidence>
<keyword evidence="3 7" id="KW-0812">Transmembrane</keyword>
<organism evidence="9 10">
    <name type="scientific">Rhinocladiella mackenziei CBS 650.93</name>
    <dbReference type="NCBI Taxonomy" id="1442369"/>
    <lineage>
        <taxon>Eukaryota</taxon>
        <taxon>Fungi</taxon>
        <taxon>Dikarya</taxon>
        <taxon>Ascomycota</taxon>
        <taxon>Pezizomycotina</taxon>
        <taxon>Eurotiomycetes</taxon>
        <taxon>Chaetothyriomycetidae</taxon>
        <taxon>Chaetothyriales</taxon>
        <taxon>Herpotrichiellaceae</taxon>
        <taxon>Rhinocladiella</taxon>
    </lineage>
</organism>
<feature type="compositionally biased region" description="Basic and acidic residues" evidence="6">
    <location>
        <begin position="115"/>
        <end position="125"/>
    </location>
</feature>
<dbReference type="Pfam" id="PF01490">
    <property type="entry name" value="Aa_trans"/>
    <property type="match status" value="1"/>
</dbReference>
<evidence type="ECO:0000256" key="3">
    <source>
        <dbReference type="ARBA" id="ARBA00022692"/>
    </source>
</evidence>